<evidence type="ECO:0000256" key="1">
    <source>
        <dbReference type="SAM" id="Phobius"/>
    </source>
</evidence>
<keyword evidence="1" id="KW-0472">Membrane</keyword>
<protein>
    <recommendedName>
        <fullName evidence="4">Ferritin-like domain-containing protein</fullName>
    </recommendedName>
</protein>
<keyword evidence="1" id="KW-1133">Transmembrane helix</keyword>
<keyword evidence="3" id="KW-1185">Reference proteome</keyword>
<dbReference type="Proteomes" id="UP000760472">
    <property type="component" value="Unassembled WGS sequence"/>
</dbReference>
<dbReference type="RefSeq" id="WP_205213266.1">
    <property type="nucleotide sequence ID" value="NZ_JAFFZP010000008.1"/>
</dbReference>
<sequence length="245" mass="27929">MTADSSPFVQDCCDPPVLYGWSRLQAQWVNAVKRAALRQLHASHAGERLLLRIYLIGEEATEIALQQELLTERPDWLVRQMDQHLTEERQHVRAFSAALEARGETIVAQRTAQPDWLSRRKIAQWHAIAHRYESSFKSRLLVPAFAIGLCAEQMATRVLERHIRLLQQISPSHPLLPLLVRVLSDEGRHVQMCSDALIRLVDPHEQETLQQMLAEIRAVDRSWSVTGALGLLLVGLLLRLLPDRS</sequence>
<dbReference type="Gene3D" id="1.20.1260.10">
    <property type="match status" value="1"/>
</dbReference>
<name>A0ABS2W5X4_9GAMM</name>
<accession>A0ABS2W5X4</accession>
<proteinExistence type="predicted"/>
<evidence type="ECO:0008006" key="4">
    <source>
        <dbReference type="Google" id="ProtNLM"/>
    </source>
</evidence>
<keyword evidence="1" id="KW-0812">Transmembrane</keyword>
<organism evidence="2 3">
    <name type="scientific">Amphritea pacifica</name>
    <dbReference type="NCBI Taxonomy" id="2811233"/>
    <lineage>
        <taxon>Bacteria</taxon>
        <taxon>Pseudomonadati</taxon>
        <taxon>Pseudomonadota</taxon>
        <taxon>Gammaproteobacteria</taxon>
        <taxon>Oceanospirillales</taxon>
        <taxon>Oceanospirillaceae</taxon>
        <taxon>Amphritea</taxon>
    </lineage>
</organism>
<evidence type="ECO:0000313" key="3">
    <source>
        <dbReference type="Proteomes" id="UP000760472"/>
    </source>
</evidence>
<feature type="transmembrane region" description="Helical" evidence="1">
    <location>
        <begin position="222"/>
        <end position="241"/>
    </location>
</feature>
<gene>
    <name evidence="2" type="ORF">JW498_07050</name>
</gene>
<comment type="caution">
    <text evidence="2">The sequence shown here is derived from an EMBL/GenBank/DDBJ whole genome shotgun (WGS) entry which is preliminary data.</text>
</comment>
<dbReference type="SUPFAM" id="SSF47240">
    <property type="entry name" value="Ferritin-like"/>
    <property type="match status" value="1"/>
</dbReference>
<reference evidence="2 3" key="1">
    <citation type="submission" date="2021-02" db="EMBL/GenBank/DDBJ databases">
        <title>A novel species of genus Amphritea isolated from a fishpond in China.</title>
        <authorList>
            <person name="Lu H."/>
        </authorList>
    </citation>
    <scope>NUCLEOTIDE SEQUENCE [LARGE SCALE GENOMIC DNA]</scope>
    <source>
        <strain evidence="2 3">RP18W</strain>
    </source>
</reference>
<dbReference type="InterPro" id="IPR012347">
    <property type="entry name" value="Ferritin-like"/>
</dbReference>
<dbReference type="EMBL" id="JAFFZP010000008">
    <property type="protein sequence ID" value="MBN0987108.1"/>
    <property type="molecule type" value="Genomic_DNA"/>
</dbReference>
<dbReference type="InterPro" id="IPR009078">
    <property type="entry name" value="Ferritin-like_SF"/>
</dbReference>
<evidence type="ECO:0000313" key="2">
    <source>
        <dbReference type="EMBL" id="MBN0987108.1"/>
    </source>
</evidence>